<evidence type="ECO:0000313" key="4">
    <source>
        <dbReference type="Proteomes" id="UP000203589"/>
    </source>
</evidence>
<dbReference type="NCBIfam" id="NF005559">
    <property type="entry name" value="PRK07231.1"/>
    <property type="match status" value="1"/>
</dbReference>
<dbReference type="InterPro" id="IPR036291">
    <property type="entry name" value="NAD(P)-bd_dom_sf"/>
</dbReference>
<accession>A0A222EA80</accession>
<dbReference type="InterPro" id="IPR002347">
    <property type="entry name" value="SDR_fam"/>
</dbReference>
<dbReference type="AlphaFoldDB" id="A0A222EA80"/>
<gene>
    <name evidence="3" type="ORF">ANTHELSMS3_04486</name>
</gene>
<dbReference type="Proteomes" id="UP000203589">
    <property type="component" value="Chromosome"/>
</dbReference>
<evidence type="ECO:0000259" key="2">
    <source>
        <dbReference type="SMART" id="SM00822"/>
    </source>
</evidence>
<reference evidence="3 4" key="1">
    <citation type="submission" date="2017-07" db="EMBL/GenBank/DDBJ databases">
        <title>Genome Sequence of Antarctobacter heliothermus Strain SMS3 Isolated from a culture of the Diatom Skeletonema marinoi.</title>
        <authorList>
            <person name="Topel M."/>
            <person name="Pinder M.I.M."/>
            <person name="Johansson O.N."/>
            <person name="Kourtchenko O."/>
            <person name="Godhe A."/>
            <person name="Clarke A.K."/>
        </authorList>
    </citation>
    <scope>NUCLEOTIDE SEQUENCE [LARGE SCALE GENOMIC DNA]</scope>
    <source>
        <strain evidence="3 4">SMS3</strain>
    </source>
</reference>
<dbReference type="PRINTS" id="PR00080">
    <property type="entry name" value="SDRFAMILY"/>
</dbReference>
<comment type="similarity">
    <text evidence="1">Belongs to the short-chain dehydrogenases/reductases (SDR) family.</text>
</comment>
<organism evidence="3 4">
    <name type="scientific">Antarctobacter heliothermus</name>
    <dbReference type="NCBI Taxonomy" id="74033"/>
    <lineage>
        <taxon>Bacteria</taxon>
        <taxon>Pseudomonadati</taxon>
        <taxon>Pseudomonadota</taxon>
        <taxon>Alphaproteobacteria</taxon>
        <taxon>Rhodobacterales</taxon>
        <taxon>Roseobacteraceae</taxon>
        <taxon>Antarctobacter</taxon>
    </lineage>
</organism>
<dbReference type="SUPFAM" id="SSF51735">
    <property type="entry name" value="NAD(P)-binding Rossmann-fold domains"/>
    <property type="match status" value="1"/>
</dbReference>
<dbReference type="InterPro" id="IPR057326">
    <property type="entry name" value="KR_dom"/>
</dbReference>
<dbReference type="SMART" id="SM00822">
    <property type="entry name" value="PKS_KR"/>
    <property type="match status" value="1"/>
</dbReference>
<dbReference type="Pfam" id="PF13561">
    <property type="entry name" value="adh_short_C2"/>
    <property type="match status" value="1"/>
</dbReference>
<feature type="domain" description="Ketoreductase" evidence="2">
    <location>
        <begin position="10"/>
        <end position="188"/>
    </location>
</feature>
<sequence>MKLEGLLAGQTAIVTGASRGIGRACALRLSQAGASVLLHGTDLDRLNAVRQVITQGGGQAQVFAGDVTDPATAQEAVALAERKLGPVAILVNNAGINARSSTLEMPLEDWHRVLDVNLNGTLHFCRAALPGMMDRKGGVIVNVSSTTAKTPHNNAAPAYGASRAAVNYLTMHLAQEMAPHGIRVNGVCPGPVETDMSRQWSAEYRDRVAAAVPLGRLGQADDVAGTVLFLASDLSSFVTGGDPERKWRDLYELMHMGLALLYKFPPVSL</sequence>
<proteinExistence type="inferred from homology"/>
<evidence type="ECO:0000256" key="1">
    <source>
        <dbReference type="ARBA" id="ARBA00006484"/>
    </source>
</evidence>
<protein>
    <submittedName>
        <fullName evidence="3">3-ketoacyl-ACP reductase</fullName>
    </submittedName>
</protein>
<dbReference type="CDD" id="cd05233">
    <property type="entry name" value="SDR_c"/>
    <property type="match status" value="1"/>
</dbReference>
<keyword evidence="4" id="KW-1185">Reference proteome</keyword>
<dbReference type="KEGG" id="aht:ANTHELSMS3_04486"/>
<name>A0A222EA80_9RHOB</name>
<dbReference type="PANTHER" id="PTHR42760">
    <property type="entry name" value="SHORT-CHAIN DEHYDROGENASES/REDUCTASES FAMILY MEMBER"/>
    <property type="match status" value="1"/>
</dbReference>
<dbReference type="GO" id="GO:0016616">
    <property type="term" value="F:oxidoreductase activity, acting on the CH-OH group of donors, NAD or NADP as acceptor"/>
    <property type="evidence" value="ECO:0007669"/>
    <property type="project" value="TreeGrafter"/>
</dbReference>
<evidence type="ECO:0000313" key="3">
    <source>
        <dbReference type="EMBL" id="ASP23086.1"/>
    </source>
</evidence>
<dbReference type="EMBL" id="CP022540">
    <property type="protein sequence ID" value="ASP23086.1"/>
    <property type="molecule type" value="Genomic_DNA"/>
</dbReference>
<dbReference type="FunFam" id="3.40.50.720:FF:000084">
    <property type="entry name" value="Short-chain dehydrogenase reductase"/>
    <property type="match status" value="1"/>
</dbReference>
<dbReference type="RefSeq" id="WP_198319856.1">
    <property type="nucleotide sequence ID" value="NZ_CP022540.1"/>
</dbReference>
<dbReference type="Gene3D" id="3.40.50.720">
    <property type="entry name" value="NAD(P)-binding Rossmann-like Domain"/>
    <property type="match status" value="1"/>
</dbReference>
<dbReference type="PRINTS" id="PR00081">
    <property type="entry name" value="GDHRDH"/>
</dbReference>